<proteinExistence type="predicted"/>
<evidence type="ECO:0000259" key="2">
    <source>
        <dbReference type="Pfam" id="PF14258"/>
    </source>
</evidence>
<reference evidence="3 4" key="1">
    <citation type="submission" date="2019-02" db="EMBL/GenBank/DDBJ databases">
        <title>Draft genome sequence of Amycolatopsis sp. 8-3EHSu isolated from roots of Suaeda maritima.</title>
        <authorList>
            <person name="Duangmal K."/>
            <person name="Chantavorakit T."/>
        </authorList>
    </citation>
    <scope>NUCLEOTIDE SEQUENCE [LARGE SCALE GENOMIC DNA]</scope>
    <source>
        <strain evidence="3 4">8-3EHSu</strain>
    </source>
</reference>
<gene>
    <name evidence="3" type="ORF">EWH70_16720</name>
</gene>
<dbReference type="InterPro" id="IPR025646">
    <property type="entry name" value="DUF4350"/>
</dbReference>
<feature type="transmembrane region" description="Helical" evidence="1">
    <location>
        <begin position="15"/>
        <end position="35"/>
    </location>
</feature>
<dbReference type="OrthoDB" id="5241668at2"/>
<dbReference type="RefSeq" id="WP_130476350.1">
    <property type="nucleotide sequence ID" value="NZ_SFCC01000008.1"/>
</dbReference>
<evidence type="ECO:0000256" key="1">
    <source>
        <dbReference type="SAM" id="Phobius"/>
    </source>
</evidence>
<evidence type="ECO:0000313" key="4">
    <source>
        <dbReference type="Proteomes" id="UP000292003"/>
    </source>
</evidence>
<protein>
    <submittedName>
        <fullName evidence="3">DUF4350 domain-containing protein</fullName>
    </submittedName>
</protein>
<dbReference type="EMBL" id="SFCC01000008">
    <property type="protein sequence ID" value="RZQ62612.1"/>
    <property type="molecule type" value="Genomic_DNA"/>
</dbReference>
<feature type="transmembrane region" description="Helical" evidence="1">
    <location>
        <begin position="247"/>
        <end position="265"/>
    </location>
</feature>
<dbReference type="Pfam" id="PF14258">
    <property type="entry name" value="DUF4350"/>
    <property type="match status" value="1"/>
</dbReference>
<organism evidence="3 4">
    <name type="scientific">Amycolatopsis suaedae</name>
    <dbReference type="NCBI Taxonomy" id="2510978"/>
    <lineage>
        <taxon>Bacteria</taxon>
        <taxon>Bacillati</taxon>
        <taxon>Actinomycetota</taxon>
        <taxon>Actinomycetes</taxon>
        <taxon>Pseudonocardiales</taxon>
        <taxon>Pseudonocardiaceae</taxon>
        <taxon>Amycolatopsis</taxon>
    </lineage>
</organism>
<accession>A0A4Q7J755</accession>
<feature type="domain" description="DUF4350" evidence="2">
    <location>
        <begin position="47"/>
        <end position="215"/>
    </location>
</feature>
<keyword evidence="1" id="KW-0472">Membrane</keyword>
<keyword evidence="1" id="KW-0812">Transmembrane</keyword>
<comment type="caution">
    <text evidence="3">The sequence shown here is derived from an EMBL/GenBank/DDBJ whole genome shotgun (WGS) entry which is preliminary data.</text>
</comment>
<sequence>MTTISPGAVALWRRVRLPAAIITIILAVSLLAALLNSGDSTEELAPESYRPDGAHALAELLTAQGVRVEVTRTLADTERALAGGPPATLLVTRPDLVPDGRLTGYTRTARELVLVGAGPGTVAAVLPEVAVAGAAEPAARQPDCALEAGVAAGQADTGGLHYATTDPAVVACYEDTVVRRMNPPGAAVTLLGDGTPLVNERIADNGNAALAMRLLGGQPRLVWYLPTPGDPDLAAEEKTVTGLLPDGIVFGVIQLAVAVVLFGLWRARRLGPVVTEPLPVVVRAAETVEGRARLYRRSGDTAHAAAVLRAAVVARLAPRLGLPPDAEPDAVAAAVAARTTRPPAEVAHLLYGPAPAGDADLVRLAAGLDALETEVTA</sequence>
<evidence type="ECO:0000313" key="3">
    <source>
        <dbReference type="EMBL" id="RZQ62612.1"/>
    </source>
</evidence>
<dbReference type="AlphaFoldDB" id="A0A4Q7J755"/>
<keyword evidence="4" id="KW-1185">Reference proteome</keyword>
<keyword evidence="1" id="KW-1133">Transmembrane helix</keyword>
<name>A0A4Q7J755_9PSEU</name>
<dbReference type="Proteomes" id="UP000292003">
    <property type="component" value="Unassembled WGS sequence"/>
</dbReference>